<keyword evidence="3" id="KW-1185">Reference proteome</keyword>
<dbReference type="InterPro" id="IPR027417">
    <property type="entry name" value="P-loop_NTPase"/>
</dbReference>
<dbReference type="Pfam" id="PF13476">
    <property type="entry name" value="AAA_23"/>
    <property type="match status" value="1"/>
</dbReference>
<protein>
    <submittedName>
        <fullName evidence="2">AAA family ATPase</fullName>
    </submittedName>
</protein>
<dbReference type="AlphaFoldDB" id="A0A7J4ZN14"/>
<dbReference type="InterPro" id="IPR003959">
    <property type="entry name" value="ATPase_AAA_core"/>
</dbReference>
<dbReference type="InterPro" id="IPR003593">
    <property type="entry name" value="AAA+_ATPase"/>
</dbReference>
<dbReference type="GO" id="GO:0016887">
    <property type="term" value="F:ATP hydrolysis activity"/>
    <property type="evidence" value="ECO:0007669"/>
    <property type="project" value="InterPro"/>
</dbReference>
<gene>
    <name evidence="2" type="ORF">F6V25_14585</name>
</gene>
<dbReference type="InterPro" id="IPR051396">
    <property type="entry name" value="Bact_Antivir_Def_Nuclease"/>
</dbReference>
<evidence type="ECO:0000313" key="2">
    <source>
        <dbReference type="EMBL" id="KAB0664031.1"/>
    </source>
</evidence>
<organism evidence="2 3">
    <name type="scientific">Oryzomonas japonica</name>
    <dbReference type="NCBI Taxonomy" id="2603858"/>
    <lineage>
        <taxon>Bacteria</taxon>
        <taxon>Pseudomonadati</taxon>
        <taxon>Thermodesulfobacteriota</taxon>
        <taxon>Desulfuromonadia</taxon>
        <taxon>Geobacterales</taxon>
        <taxon>Geobacteraceae</taxon>
        <taxon>Oryzomonas</taxon>
    </lineage>
</organism>
<accession>A0A7J4ZN14</accession>
<comment type="caution">
    <text evidence="2">The sequence shown here is derived from an EMBL/GenBank/DDBJ whole genome shotgun (WGS) entry which is preliminary data.</text>
</comment>
<name>A0A7J4ZN14_9BACT</name>
<dbReference type="Pfam" id="PF13304">
    <property type="entry name" value="AAA_21"/>
    <property type="match status" value="1"/>
</dbReference>
<dbReference type="InterPro" id="IPR038729">
    <property type="entry name" value="Rad50/SbcC_AAA"/>
</dbReference>
<dbReference type="PANTHER" id="PTHR43581:SF4">
    <property type="entry name" value="ATP_GTP PHOSPHATASE"/>
    <property type="match status" value="1"/>
</dbReference>
<sequence>MKYRESQKDKQLRRRFANDNEHAFIRRIVLSNGVLRGLNSLDITFQYPITAIAGRNGAGKSTILALACCAYHNTKNGFKLPKRKNTYYTFSDFFVQHSEEIPPQGIEIKYYIAHNNWKKSPALPEGVGIGMQRRRKNKGGKWNDYADRVKKNIVFLGIERIVPHSERSQSRSYSKSFSDAAPKGWEDKVKDAVGFVLGRAYENFRYLEHSKYSLPIVQIGDTIYSGFNMGAGENALFEIFSNIYSCGPGALLVMDEVELGLHAEAQRRFIERLKDVCLETHTQVICTTHSREIFDCLPYDARFFVETVNGNTRITEAISSDFAFAKLAALPSVEIDLLVEDEVAKTILLACLPTELRSRLTLHVIGSASALARQLAAIHVRGEAKPTLAIFDGDQRAKEADNLEHAKNMCENPKENFTPWFKSCIDYLPSDSWPENWLVQRAYDCISTLAPMLNCAPDHLKDILEYGLQAGKHNEFYEIAKQLGIERNMSLQIFAMIVCKSFAEELSPIINHVRKALEDAG</sequence>
<dbReference type="EMBL" id="VZQZ01000010">
    <property type="protein sequence ID" value="KAB0664031.1"/>
    <property type="molecule type" value="Genomic_DNA"/>
</dbReference>
<evidence type="ECO:0000259" key="1">
    <source>
        <dbReference type="SMART" id="SM00382"/>
    </source>
</evidence>
<dbReference type="PANTHER" id="PTHR43581">
    <property type="entry name" value="ATP/GTP PHOSPHATASE"/>
    <property type="match status" value="1"/>
</dbReference>
<dbReference type="Proteomes" id="UP000420562">
    <property type="component" value="Unassembled WGS sequence"/>
</dbReference>
<dbReference type="Gene3D" id="3.40.50.300">
    <property type="entry name" value="P-loop containing nucleotide triphosphate hydrolases"/>
    <property type="match status" value="2"/>
</dbReference>
<reference evidence="2 3" key="1">
    <citation type="submission" date="2019-09" db="EMBL/GenBank/DDBJ databases">
        <title>Geobacter sp. Red96, a novel strain isolated from paddy soil.</title>
        <authorList>
            <person name="Xu Z."/>
            <person name="Masuda Y."/>
            <person name="Itoh H."/>
            <person name="Senoo K."/>
        </authorList>
    </citation>
    <scope>NUCLEOTIDE SEQUENCE [LARGE SCALE GENOMIC DNA]</scope>
    <source>
        <strain evidence="2 3">Red96</strain>
    </source>
</reference>
<evidence type="ECO:0000313" key="3">
    <source>
        <dbReference type="Proteomes" id="UP000420562"/>
    </source>
</evidence>
<feature type="domain" description="AAA+ ATPase" evidence="1">
    <location>
        <begin position="46"/>
        <end position="309"/>
    </location>
</feature>
<dbReference type="SUPFAM" id="SSF52540">
    <property type="entry name" value="P-loop containing nucleoside triphosphate hydrolases"/>
    <property type="match status" value="1"/>
</dbReference>
<dbReference type="GO" id="GO:0005524">
    <property type="term" value="F:ATP binding"/>
    <property type="evidence" value="ECO:0007669"/>
    <property type="project" value="InterPro"/>
</dbReference>
<proteinExistence type="predicted"/>
<dbReference type="SMART" id="SM00382">
    <property type="entry name" value="AAA"/>
    <property type="match status" value="1"/>
</dbReference>
<dbReference type="GO" id="GO:0006302">
    <property type="term" value="P:double-strand break repair"/>
    <property type="evidence" value="ECO:0007669"/>
    <property type="project" value="InterPro"/>
</dbReference>
<dbReference type="RefSeq" id="WP_151129351.1">
    <property type="nucleotide sequence ID" value="NZ_VZQZ01000010.1"/>
</dbReference>